<dbReference type="Proteomes" id="UP000249873">
    <property type="component" value="Chromosome"/>
</dbReference>
<evidence type="ECO:0000313" key="3">
    <source>
        <dbReference type="Proteomes" id="UP000249873"/>
    </source>
</evidence>
<keyword evidence="1" id="KW-0732">Signal</keyword>
<dbReference type="OrthoDB" id="669576at2"/>
<feature type="signal peptide" evidence="1">
    <location>
        <begin position="1"/>
        <end position="18"/>
    </location>
</feature>
<evidence type="ECO:0000256" key="1">
    <source>
        <dbReference type="SAM" id="SignalP"/>
    </source>
</evidence>
<dbReference type="AlphaFoldDB" id="A0A2Z4G8K0"/>
<proteinExistence type="predicted"/>
<dbReference type="SUPFAM" id="SSF51126">
    <property type="entry name" value="Pectin lyase-like"/>
    <property type="match status" value="1"/>
</dbReference>
<organism evidence="2 3">
    <name type="scientific">Arcticibacterium luteifluviistationis</name>
    <dbReference type="NCBI Taxonomy" id="1784714"/>
    <lineage>
        <taxon>Bacteria</taxon>
        <taxon>Pseudomonadati</taxon>
        <taxon>Bacteroidota</taxon>
        <taxon>Cytophagia</taxon>
        <taxon>Cytophagales</taxon>
        <taxon>Leadbetterellaceae</taxon>
        <taxon>Arcticibacterium</taxon>
    </lineage>
</organism>
<evidence type="ECO:0000313" key="2">
    <source>
        <dbReference type="EMBL" id="AWV97542.1"/>
    </source>
</evidence>
<protein>
    <recommendedName>
        <fullName evidence="4">Right handed beta helix domain-containing protein</fullName>
    </recommendedName>
</protein>
<keyword evidence="3" id="KW-1185">Reference proteome</keyword>
<feature type="chain" id="PRO_5016424695" description="Right handed beta helix domain-containing protein" evidence="1">
    <location>
        <begin position="19"/>
        <end position="359"/>
    </location>
</feature>
<gene>
    <name evidence="2" type="ORF">DJ013_04925</name>
</gene>
<reference evidence="2 3" key="1">
    <citation type="submission" date="2018-05" db="EMBL/GenBank/DDBJ databases">
        <title>Complete genome sequence of Arcticibacterium luteifluviistationis SM1504T, a cytophagaceae bacterium isolated from Arctic surface seawater.</title>
        <authorList>
            <person name="Li Y."/>
            <person name="Qin Q.-L."/>
        </authorList>
    </citation>
    <scope>NUCLEOTIDE SEQUENCE [LARGE SCALE GENOMIC DNA]</scope>
    <source>
        <strain evidence="2 3">SM1504</strain>
    </source>
</reference>
<name>A0A2Z4G8K0_9BACT</name>
<dbReference type="InterPro" id="IPR011050">
    <property type="entry name" value="Pectin_lyase_fold/virulence"/>
</dbReference>
<dbReference type="RefSeq" id="WP_111370644.1">
    <property type="nucleotide sequence ID" value="NZ_CP029480.1"/>
</dbReference>
<dbReference type="EMBL" id="CP029480">
    <property type="protein sequence ID" value="AWV97542.1"/>
    <property type="molecule type" value="Genomic_DNA"/>
</dbReference>
<evidence type="ECO:0008006" key="4">
    <source>
        <dbReference type="Google" id="ProtNLM"/>
    </source>
</evidence>
<accession>A0A2Z4G8K0</accession>
<sequence length="359" mass="38168">MKQILLITLLFCQSIAFGQTIFRVNNTPGITGVNVYTNLQDAHDAASDGDIIYVEPSSEEYSPATLTKKLTIIGNGYFLQENEIEIEDNLESRISSITLPYNEGNPTLNASNSTFYGLTIGTISADRISGVLVERCEVIDLKTGSYSGACSAWTIKKCYVYNLYGSQTSFYLSSNFSIINNIIRAVLAGYSFSTIANNTFGFVSGNSMGAIKNSIMSNNIMIAGSCLESEGGCNHSPDYGPSNSISNNIVVFDDEGGTKVPVYNLPNDNGNISGEDLLSTFLISNPMFIASRDSDLQLAVNSPAKGIGTGGVDAGAFGGSDPYVISGQIPFPIINNFITTGVGNSAVPLNINITITGNN</sequence>
<dbReference type="KEGG" id="als:DJ013_04925"/>